<comment type="similarity">
    <text evidence="7">Belongs to the class I-like SAM-binding methyltransferase superfamily. TrmB family.</text>
</comment>
<proteinExistence type="inferred from homology"/>
<evidence type="ECO:0000256" key="6">
    <source>
        <dbReference type="ARBA" id="ARBA00022694"/>
    </source>
</evidence>
<dbReference type="InterPro" id="IPR003358">
    <property type="entry name" value="tRNA_(Gua-N-7)_MeTrfase_Trmb"/>
</dbReference>
<comment type="caution">
    <text evidence="7">Lacks conserved residue(s) required for the propagation of feature annotation.</text>
</comment>
<gene>
    <name evidence="7 8" type="primary">trmB</name>
    <name evidence="8" type="ORF">GQ588_13895</name>
</gene>
<feature type="binding site" evidence="7">
    <location>
        <position position="43"/>
    </location>
    <ligand>
        <name>S-adenosyl-L-methionine</name>
        <dbReference type="ChEBI" id="CHEBI:59789"/>
    </ligand>
</feature>
<dbReference type="UniPathway" id="UPA00989"/>
<accession>A0A857DMR9</accession>
<dbReference type="PANTHER" id="PTHR23417">
    <property type="entry name" value="3-DEOXY-D-MANNO-OCTULOSONIC-ACID TRANSFERASE/TRNA GUANINE-N 7 - -METHYLTRANSFERASE"/>
    <property type="match status" value="1"/>
</dbReference>
<dbReference type="Gene3D" id="3.40.50.150">
    <property type="entry name" value="Vaccinia Virus protein VP39"/>
    <property type="match status" value="1"/>
</dbReference>
<feature type="binding site" evidence="7">
    <location>
        <position position="117"/>
    </location>
    <ligand>
        <name>S-adenosyl-L-methionine</name>
        <dbReference type="ChEBI" id="CHEBI:59789"/>
    </ligand>
</feature>
<dbReference type="Proteomes" id="UP000430508">
    <property type="component" value="Chromosome"/>
</dbReference>
<dbReference type="EMBL" id="CP046996">
    <property type="protein sequence ID" value="QHA01655.1"/>
    <property type="molecule type" value="Genomic_DNA"/>
</dbReference>
<dbReference type="PANTHER" id="PTHR23417:SF14">
    <property type="entry name" value="PENTACOTRIPEPTIDE-REPEAT REGION OF PRORP DOMAIN-CONTAINING PROTEIN"/>
    <property type="match status" value="1"/>
</dbReference>
<dbReference type="InterPro" id="IPR055361">
    <property type="entry name" value="tRNA_methyltr_TrmB_bact"/>
</dbReference>
<dbReference type="CDD" id="cd02440">
    <property type="entry name" value="AdoMet_MTases"/>
    <property type="match status" value="1"/>
</dbReference>
<keyword evidence="5 7" id="KW-0949">S-adenosyl-L-methionine</keyword>
<dbReference type="EC" id="2.1.1.33" evidence="7"/>
<keyword evidence="4 7" id="KW-0808">Transferase</keyword>
<evidence type="ECO:0000256" key="2">
    <source>
        <dbReference type="ARBA" id="ARBA00003015"/>
    </source>
</evidence>
<sequence length="211" mass="24760">MRLRRKRSAKPELEKDTKTILAPAECKGKWNEIFDNNSPVHLELGCGRGDFITSLAGKTENINYIAIDSYPEVLVCVLRKLNQSKLPNVRLVSMRIEDTDSIFGQDEIAKIYINFCNPWPSKRHHKRRLTHPNFLRKYQTFVKKGSEVWFKTDDGPLFEDSLQYFQETGFQELYRTYDLHQSGFEENIMTEYEAKFTGQGIKIKFAVFKYE</sequence>
<keyword evidence="3 7" id="KW-0489">Methyltransferase</keyword>
<keyword evidence="6 7" id="KW-0819">tRNA processing</keyword>
<evidence type="ECO:0000313" key="9">
    <source>
        <dbReference type="Proteomes" id="UP000430508"/>
    </source>
</evidence>
<dbReference type="GO" id="GO:0008176">
    <property type="term" value="F:tRNA (guanine(46)-N7)-methyltransferase activity"/>
    <property type="evidence" value="ECO:0007669"/>
    <property type="project" value="UniProtKB-UniRule"/>
</dbReference>
<evidence type="ECO:0000256" key="3">
    <source>
        <dbReference type="ARBA" id="ARBA00022603"/>
    </source>
</evidence>
<dbReference type="NCBIfam" id="NF001080">
    <property type="entry name" value="PRK00121.2-2"/>
    <property type="match status" value="1"/>
</dbReference>
<evidence type="ECO:0000256" key="7">
    <source>
        <dbReference type="HAMAP-Rule" id="MF_01057"/>
    </source>
</evidence>
<feature type="binding site" evidence="7">
    <location>
        <begin position="190"/>
        <end position="193"/>
    </location>
    <ligand>
        <name>substrate</name>
    </ligand>
</feature>
<evidence type="ECO:0000256" key="4">
    <source>
        <dbReference type="ARBA" id="ARBA00022679"/>
    </source>
</evidence>
<dbReference type="Pfam" id="PF02390">
    <property type="entry name" value="Methyltransf_4"/>
    <property type="match status" value="1"/>
</dbReference>
<evidence type="ECO:0000313" key="8">
    <source>
        <dbReference type="EMBL" id="QHA01655.1"/>
    </source>
</evidence>
<comment type="pathway">
    <text evidence="7">tRNA modification; N(7)-methylguanine-tRNA biosynthesis.</text>
</comment>
<name>A0A857DMR9_9FIRM</name>
<dbReference type="SUPFAM" id="SSF53335">
    <property type="entry name" value="S-adenosyl-L-methionine-dependent methyltransferases"/>
    <property type="match status" value="1"/>
</dbReference>
<dbReference type="PROSITE" id="PS51625">
    <property type="entry name" value="SAM_MT_TRMB"/>
    <property type="match status" value="1"/>
</dbReference>
<organism evidence="8 9">
    <name type="scientific">Dehalobacter restrictus</name>
    <dbReference type="NCBI Taxonomy" id="55583"/>
    <lineage>
        <taxon>Bacteria</taxon>
        <taxon>Bacillati</taxon>
        <taxon>Bacillota</taxon>
        <taxon>Clostridia</taxon>
        <taxon>Eubacteriales</taxon>
        <taxon>Desulfitobacteriaceae</taxon>
        <taxon>Dehalobacter</taxon>
    </lineage>
</organism>
<dbReference type="InterPro" id="IPR029063">
    <property type="entry name" value="SAM-dependent_MTases_sf"/>
</dbReference>
<dbReference type="RefSeq" id="WP_158208614.1">
    <property type="nucleotide sequence ID" value="NZ_CP046996.1"/>
</dbReference>
<evidence type="ECO:0000256" key="5">
    <source>
        <dbReference type="ARBA" id="ARBA00022691"/>
    </source>
</evidence>
<feature type="binding site" evidence="7">
    <location>
        <position position="153"/>
    </location>
    <ligand>
        <name>substrate</name>
    </ligand>
</feature>
<dbReference type="GO" id="GO:0043527">
    <property type="term" value="C:tRNA methyltransferase complex"/>
    <property type="evidence" value="ECO:0007669"/>
    <property type="project" value="TreeGrafter"/>
</dbReference>
<feature type="binding site" evidence="7">
    <location>
        <position position="68"/>
    </location>
    <ligand>
        <name>S-adenosyl-L-methionine</name>
        <dbReference type="ChEBI" id="CHEBI:59789"/>
    </ligand>
</feature>
<dbReference type="NCBIfam" id="TIGR00091">
    <property type="entry name" value="tRNA (guanosine(46)-N7)-methyltransferase TrmB"/>
    <property type="match status" value="1"/>
</dbReference>
<protein>
    <recommendedName>
        <fullName evidence="7">tRNA (guanine-N(7)-)-methyltransferase</fullName>
        <ecNumber evidence="7">2.1.1.33</ecNumber>
    </recommendedName>
    <alternativeName>
        <fullName evidence="7">tRNA (guanine(46)-N(7))-methyltransferase</fullName>
    </alternativeName>
    <alternativeName>
        <fullName evidence="7">tRNA(m7G46)-methyltransferase</fullName>
    </alternativeName>
</protein>
<dbReference type="AlphaFoldDB" id="A0A857DMR9"/>
<comment type="function">
    <text evidence="2 7">Catalyzes the formation of N(7)-methylguanine at position 46 (m7G46) in tRNA.</text>
</comment>
<comment type="catalytic activity">
    <reaction evidence="1 7">
        <text>guanosine(46) in tRNA + S-adenosyl-L-methionine = N(7)-methylguanosine(46) in tRNA + S-adenosyl-L-homocysteine</text>
        <dbReference type="Rhea" id="RHEA:42708"/>
        <dbReference type="Rhea" id="RHEA-COMP:10188"/>
        <dbReference type="Rhea" id="RHEA-COMP:10189"/>
        <dbReference type="ChEBI" id="CHEBI:57856"/>
        <dbReference type="ChEBI" id="CHEBI:59789"/>
        <dbReference type="ChEBI" id="CHEBI:74269"/>
        <dbReference type="ChEBI" id="CHEBI:74480"/>
        <dbReference type="EC" id="2.1.1.33"/>
    </reaction>
</comment>
<dbReference type="HAMAP" id="MF_01057">
    <property type="entry name" value="tRNA_methyltr_TrmB"/>
    <property type="match status" value="1"/>
</dbReference>
<reference evidence="8 9" key="1">
    <citation type="submission" date="2019-12" db="EMBL/GenBank/DDBJ databases">
        <title>Sequence classification of anaerobic respiratory reductive dehalogenases: First we see many, then we see few.</title>
        <authorList>
            <person name="Molenda O."/>
            <person name="Puentes Jacome L.A."/>
            <person name="Cao X."/>
            <person name="Nesbo C.L."/>
            <person name="Tang S."/>
            <person name="Morson N."/>
            <person name="Patron J."/>
            <person name="Lomheim L."/>
            <person name="Wishart D.S."/>
            <person name="Edwards E.A."/>
        </authorList>
    </citation>
    <scope>NUCLEOTIDE SEQUENCE [LARGE SCALE GENOMIC DNA]</scope>
    <source>
        <strain evidence="8 9">12DCA</strain>
    </source>
</reference>
<evidence type="ECO:0000256" key="1">
    <source>
        <dbReference type="ARBA" id="ARBA00000142"/>
    </source>
</evidence>